<proteinExistence type="predicted"/>
<evidence type="ECO:0000313" key="2">
    <source>
        <dbReference type="Proteomes" id="UP000444318"/>
    </source>
</evidence>
<dbReference type="Pfam" id="PF10987">
    <property type="entry name" value="DUF2806"/>
    <property type="match status" value="1"/>
</dbReference>
<evidence type="ECO:0000313" key="1">
    <source>
        <dbReference type="EMBL" id="MQA18091.1"/>
    </source>
</evidence>
<dbReference type="Proteomes" id="UP000444318">
    <property type="component" value="Unassembled WGS sequence"/>
</dbReference>
<protein>
    <submittedName>
        <fullName evidence="1">DUF2806 domain-containing protein</fullName>
    </submittedName>
</protein>
<comment type="caution">
    <text evidence="1">The sequence shown here is derived from an EMBL/GenBank/DDBJ whole genome shotgun (WGS) entry which is preliminary data.</text>
</comment>
<dbReference type="AlphaFoldDB" id="A0A843S752"/>
<name>A0A843S752_9BURK</name>
<organism evidence="1 2">
    <name type="scientific">Rugamonas rivuli</name>
    <dbReference type="NCBI Taxonomy" id="2743358"/>
    <lineage>
        <taxon>Bacteria</taxon>
        <taxon>Pseudomonadati</taxon>
        <taxon>Pseudomonadota</taxon>
        <taxon>Betaproteobacteria</taxon>
        <taxon>Burkholderiales</taxon>
        <taxon>Oxalobacteraceae</taxon>
        <taxon>Telluria group</taxon>
        <taxon>Rugamonas</taxon>
    </lineage>
</organism>
<sequence length="319" mass="35170">MTEPESTVMAMVTEAVTSLPEPVKTTLFKALSNLLGGLTAIPAAKLKQYVKSIEDTTSARSMIAAAVAKTAAAEAINDPVLIQAATEIYLPTNLRKAKNRLNVAQSAVKRLEETTSAGADDETRPLDDDWMNSFSRFAEDASSERLQDLFGRILAGEVVRPGSFGLATLRAISELDQTIANDFSLAWAKSVGAAVDYSAEWKRGEYFSRWKRLSEAGFMAPTEISQFSPDVHPVVGEQSLWTPMRAGNVWLLVYFHQSSSQWNHIEFTRVGREIGSLLDRPDYEANIRQATNNLSRSGLTRIELHCLGKPEEVIWTAES</sequence>
<dbReference type="InterPro" id="IPR021254">
    <property type="entry name" value="DUF2806"/>
</dbReference>
<gene>
    <name evidence="1" type="ORF">GEV01_01045</name>
</gene>
<accession>A0A843S752</accession>
<reference evidence="1 2" key="1">
    <citation type="submission" date="2019-10" db="EMBL/GenBank/DDBJ databases">
        <title>Two novel species isolated from a subtropical stream in China.</title>
        <authorList>
            <person name="Lu H."/>
        </authorList>
    </citation>
    <scope>NUCLEOTIDE SEQUENCE [LARGE SCALE GENOMIC DNA]</scope>
    <source>
        <strain evidence="1 2">FT103W</strain>
    </source>
</reference>
<dbReference type="RefSeq" id="WP_152800872.1">
    <property type="nucleotide sequence ID" value="NZ_WHUF01000001.1"/>
</dbReference>
<keyword evidence="2" id="KW-1185">Reference proteome</keyword>
<dbReference type="EMBL" id="WHUF01000001">
    <property type="protein sequence ID" value="MQA18091.1"/>
    <property type="molecule type" value="Genomic_DNA"/>
</dbReference>